<feature type="repeat" description="PPR" evidence="2">
    <location>
        <begin position="1065"/>
        <end position="1099"/>
    </location>
</feature>
<feature type="repeat" description="PPR" evidence="2">
    <location>
        <begin position="462"/>
        <end position="496"/>
    </location>
</feature>
<feature type="repeat" description="PPR" evidence="2">
    <location>
        <begin position="949"/>
        <end position="983"/>
    </location>
</feature>
<sequence>MIKNNNHKPHNFITLILNSLTKPFTTTPLLKPISSVTPSPQDHKSLCFSLAENLITRGEFSSARKLIHRLVSQSATITDQVSIFNFARNKRLELDLVTYTSHITRLVNAGEYELAQSVYVDRIVKRGVKPDGLLLGSMMVCYCKLGKVKDENEHFLKFVGVKSQNSGIVCSEFVKEVFGQDRLVDAYKYCVKVNDVGIMLGVSCYNKLIGGFSSKGWGELKKRKWSVWRWSRMVFLWIRNRKVKMGLRLFYKMLKMGCQPDTYTYNTLIQGFVSSGLFDKVWVLHKHLIELGLEPDVLTYQIMINKFCKENKVDSALGFYTFSGAGSPLFRHTQSATITDQVSIFNFAHNKCLELDLATYSTHIIKLVNAGEYELAESIYVDRIVKRGVKPDGLLLGSMMVCYCKLGRVKDENEHFLKFVEVKAQNSGRVCSEFVKEVFGQDRLVDAYEYCVKVNDVGITLGVSCYNKLIGGLSSKGYVDEARHVFDMMLERGVAPVSHLFKSLVFGFCKMGRFEEAEMVSVEMESYGFFVDKVMYTSLINGYCRNRKVKMGLRLFYKMLKMGCQPDTYTYNTLIQGFISSGLFDKVWVLHKHLIELGLEPDVLTYQIMINKFCKENKVDSALGMLSSMYDRDLTPNVHCYTPIISSLYKENRVEVDEVYQKMLESGVIPDQVLFFALMKEFPKGHELYLTLKILNVIAKYGCGIDPLYSSVSFGPTQSIEYEIEHVLGRIMEKRPELANMAYSIYIMGLCMGGNSDDALRSVVFMIILGFQPLISAYNSLIKCFCQEGFGEHAKALIELMDGMDRAPDSTTFLVMVDEHCKRGDLVSAFDVLRLMDDRKMKPSVAIYDCIIGCLGKEKRVSDAHRLLKKMLESGVYPDEALYAKMINVYSKNGQAYEANRLFNRMTEHGIQPDSRAYSALISGFVKKNKLEKGVTYLGSMFKDGFMPNKVLYTSLIDHFLRKGELEFAFRLVSLMGRNHIECDRITYITLISGICRNIQCYNGVWHDSHSKSQKDRENLYHLLYQNSPLPNENDMRISLTTHKDLKLLAMKLIRGINGTSYMPNLYLYNGILTGFCRMGKFEEAYDQLDVMEEQGVGPNQVSFTILIKGHIQVGEIDAAVGLFNRMNADGCFPDRIVYNSLIKGFCKNNRLVDALSLSHAMCKRGFAPSKIAYEYMLISLCASRLVTEALSICEDMFAHNYLPSQYNCNWLLHTLLEENKLHEAHMIRNMMLEKGRKSPNPMRQRIIMIKSNPSYSCPILYQAQILCLLPLSTSCVMSHLIAIAMALMRLLFVYVSSYAQWYTLNRQAEGLPFTWQPQLHQHSLPFSKLIISQSSVYLRFCNINGANNIQKRVLVNSEKLQWFKVGSSLYIGISRSMFQWLDSRRGNVQAGDFAKLHQRVKVCDRMKPRNSWLKSLVQMVPY</sequence>
<dbReference type="EMBL" id="PKPP01002204">
    <property type="protein sequence ID" value="PWA76906.1"/>
    <property type="molecule type" value="Genomic_DNA"/>
</dbReference>
<dbReference type="Pfam" id="PF13812">
    <property type="entry name" value="PPR_3"/>
    <property type="match status" value="1"/>
</dbReference>
<evidence type="ECO:0000256" key="3">
    <source>
        <dbReference type="SAM" id="Phobius"/>
    </source>
</evidence>
<dbReference type="OrthoDB" id="185373at2759"/>
<feature type="repeat" description="PPR" evidence="2">
    <location>
        <begin position="226"/>
        <end position="260"/>
    </location>
</feature>
<feature type="transmembrane region" description="Helical" evidence="3">
    <location>
        <begin position="1277"/>
        <end position="1297"/>
    </location>
</feature>
<feature type="repeat" description="PPR" evidence="2">
    <location>
        <begin position="774"/>
        <end position="808"/>
    </location>
</feature>
<gene>
    <name evidence="5" type="ORF">CTI12_AA229310</name>
</gene>
<keyword evidence="1" id="KW-0677">Repeat</keyword>
<feature type="repeat" description="PPR" evidence="2">
    <location>
        <begin position="356"/>
        <end position="391"/>
    </location>
</feature>
<dbReference type="Gene3D" id="1.25.40.10">
    <property type="entry name" value="Tetratricopeptide repeat domain"/>
    <property type="match status" value="10"/>
</dbReference>
<feature type="repeat" description="PPR" evidence="2">
    <location>
        <begin position="1135"/>
        <end position="1169"/>
    </location>
</feature>
<dbReference type="Proteomes" id="UP000245207">
    <property type="component" value="Unassembled WGS sequence"/>
</dbReference>
<keyword evidence="3" id="KW-0812">Transmembrane</keyword>
<dbReference type="InterPro" id="IPR051222">
    <property type="entry name" value="PPR/CCM1_RNA-binding"/>
</dbReference>
<accession>A0A2U1NTS8</accession>
<proteinExistence type="predicted"/>
<dbReference type="Pfam" id="PF17177">
    <property type="entry name" value="PPR_long"/>
    <property type="match status" value="1"/>
</dbReference>
<evidence type="ECO:0000259" key="4">
    <source>
        <dbReference type="Pfam" id="PF17177"/>
    </source>
</evidence>
<dbReference type="InterPro" id="IPR002885">
    <property type="entry name" value="PPR_rpt"/>
</dbReference>
<keyword evidence="3" id="KW-0472">Membrane</keyword>
<dbReference type="PANTHER" id="PTHR47942:SF16">
    <property type="entry name" value="PENTATRICOPEPTIDE REPEAT DOMAIN CONTAINING PROTEIN-RELATED"/>
    <property type="match status" value="1"/>
</dbReference>
<dbReference type="Pfam" id="PF13041">
    <property type="entry name" value="PPR_2"/>
    <property type="match status" value="6"/>
</dbReference>
<feature type="repeat" description="PPR" evidence="2">
    <location>
        <begin position="567"/>
        <end position="601"/>
    </location>
</feature>
<keyword evidence="3" id="KW-1133">Transmembrane helix</keyword>
<evidence type="ECO:0000313" key="5">
    <source>
        <dbReference type="EMBL" id="PWA76906.1"/>
    </source>
</evidence>
<dbReference type="PROSITE" id="PS51375">
    <property type="entry name" value="PPR"/>
    <property type="match status" value="18"/>
</dbReference>
<feature type="repeat" description="PPR" evidence="2">
    <location>
        <begin position="914"/>
        <end position="948"/>
    </location>
</feature>
<dbReference type="NCBIfam" id="TIGR00756">
    <property type="entry name" value="PPR"/>
    <property type="match status" value="14"/>
</dbReference>
<organism evidence="5 6">
    <name type="scientific">Artemisia annua</name>
    <name type="common">Sweet wormwood</name>
    <dbReference type="NCBI Taxonomy" id="35608"/>
    <lineage>
        <taxon>Eukaryota</taxon>
        <taxon>Viridiplantae</taxon>
        <taxon>Streptophyta</taxon>
        <taxon>Embryophyta</taxon>
        <taxon>Tracheophyta</taxon>
        <taxon>Spermatophyta</taxon>
        <taxon>Magnoliopsida</taxon>
        <taxon>eudicotyledons</taxon>
        <taxon>Gunneridae</taxon>
        <taxon>Pentapetalae</taxon>
        <taxon>asterids</taxon>
        <taxon>campanulids</taxon>
        <taxon>Asterales</taxon>
        <taxon>Asteraceae</taxon>
        <taxon>Asteroideae</taxon>
        <taxon>Anthemideae</taxon>
        <taxon>Artemisiinae</taxon>
        <taxon>Artemisia</taxon>
    </lineage>
</organism>
<dbReference type="PANTHER" id="PTHR47942">
    <property type="entry name" value="TETRATRICOPEPTIDE REPEAT (TPR)-LIKE SUPERFAMILY PROTEIN-RELATED"/>
    <property type="match status" value="1"/>
</dbReference>
<feature type="domain" description="PROP1-like PPR" evidence="4">
    <location>
        <begin position="812"/>
        <end position="935"/>
    </location>
</feature>
<evidence type="ECO:0000256" key="2">
    <source>
        <dbReference type="PROSITE-ProRule" id="PRU00708"/>
    </source>
</evidence>
<reference evidence="5 6" key="1">
    <citation type="journal article" date="2018" name="Mol. Plant">
        <title>The genome of Artemisia annua provides insight into the evolution of Asteraceae family and artemisinin biosynthesis.</title>
        <authorList>
            <person name="Shen Q."/>
            <person name="Zhang L."/>
            <person name="Liao Z."/>
            <person name="Wang S."/>
            <person name="Yan T."/>
            <person name="Shi P."/>
            <person name="Liu M."/>
            <person name="Fu X."/>
            <person name="Pan Q."/>
            <person name="Wang Y."/>
            <person name="Lv Z."/>
            <person name="Lu X."/>
            <person name="Zhang F."/>
            <person name="Jiang W."/>
            <person name="Ma Y."/>
            <person name="Chen M."/>
            <person name="Hao X."/>
            <person name="Li L."/>
            <person name="Tang Y."/>
            <person name="Lv G."/>
            <person name="Zhou Y."/>
            <person name="Sun X."/>
            <person name="Brodelius P.E."/>
            <person name="Rose J.K.C."/>
            <person name="Tang K."/>
        </authorList>
    </citation>
    <scope>NUCLEOTIDE SEQUENCE [LARGE SCALE GENOMIC DNA]</scope>
    <source>
        <strain evidence="6">cv. Huhao1</strain>
        <tissue evidence="5">Leaf</tissue>
    </source>
</reference>
<dbReference type="Pfam" id="PF01535">
    <property type="entry name" value="PPR"/>
    <property type="match status" value="3"/>
</dbReference>
<feature type="repeat" description="PPR" evidence="2">
    <location>
        <begin position="532"/>
        <end position="566"/>
    </location>
</feature>
<name>A0A2U1NTS8_ARTAN</name>
<keyword evidence="6" id="KW-1185">Reference proteome</keyword>
<dbReference type="InterPro" id="IPR033443">
    <property type="entry name" value="PROP1-like_PPR_dom"/>
</dbReference>
<feature type="repeat" description="PPR" evidence="2">
    <location>
        <begin position="497"/>
        <end position="531"/>
    </location>
</feature>
<feature type="repeat" description="PPR" evidence="2">
    <location>
        <begin position="602"/>
        <end position="636"/>
    </location>
</feature>
<feature type="repeat" description="PPR" evidence="2">
    <location>
        <begin position="1100"/>
        <end position="1134"/>
    </location>
</feature>
<feature type="repeat" description="PPR" evidence="2">
    <location>
        <begin position="844"/>
        <end position="878"/>
    </location>
</feature>
<evidence type="ECO:0000256" key="1">
    <source>
        <dbReference type="ARBA" id="ARBA00022737"/>
    </source>
</evidence>
<feature type="repeat" description="PPR" evidence="2">
    <location>
        <begin position="809"/>
        <end position="843"/>
    </location>
</feature>
<feature type="repeat" description="PPR" evidence="2">
    <location>
        <begin position="261"/>
        <end position="295"/>
    </location>
</feature>
<feature type="repeat" description="PPR" evidence="2">
    <location>
        <begin position="879"/>
        <end position="913"/>
    </location>
</feature>
<evidence type="ECO:0000313" key="6">
    <source>
        <dbReference type="Proteomes" id="UP000245207"/>
    </source>
</evidence>
<feature type="repeat" description="PPR" evidence="2">
    <location>
        <begin position="95"/>
        <end position="130"/>
    </location>
</feature>
<protein>
    <submittedName>
        <fullName evidence="5">Pentatricopeptide repeat-containing protein</fullName>
    </submittedName>
</protein>
<comment type="caution">
    <text evidence="5">The sequence shown here is derived from an EMBL/GenBank/DDBJ whole genome shotgun (WGS) entry which is preliminary data.</text>
</comment>
<dbReference type="InterPro" id="IPR011990">
    <property type="entry name" value="TPR-like_helical_dom_sf"/>
</dbReference>